<dbReference type="GO" id="GO:0008270">
    <property type="term" value="F:zinc ion binding"/>
    <property type="evidence" value="ECO:0007669"/>
    <property type="project" value="UniProtKB-KW"/>
</dbReference>
<keyword evidence="1 4" id="KW-0479">Metal-binding</keyword>
<protein>
    <recommendedName>
        <fullName evidence="6">C3H1-type domain-containing protein</fullName>
    </recommendedName>
</protein>
<feature type="region of interest" description="Disordered" evidence="5">
    <location>
        <begin position="328"/>
        <end position="356"/>
    </location>
</feature>
<accession>A0A8T2XMY4</accession>
<evidence type="ECO:0000256" key="4">
    <source>
        <dbReference type="PROSITE-ProRule" id="PRU00723"/>
    </source>
</evidence>
<evidence type="ECO:0000256" key="5">
    <source>
        <dbReference type="SAM" id="MobiDB-lite"/>
    </source>
</evidence>
<dbReference type="AlphaFoldDB" id="A0A8T2XMY4"/>
<evidence type="ECO:0000256" key="3">
    <source>
        <dbReference type="ARBA" id="ARBA00022833"/>
    </source>
</evidence>
<dbReference type="InterPro" id="IPR000571">
    <property type="entry name" value="Znf_CCCH"/>
</dbReference>
<dbReference type="EMBL" id="JACEGQ020000011">
    <property type="protein sequence ID" value="KAH8493753.1"/>
    <property type="molecule type" value="Genomic_DNA"/>
</dbReference>
<dbReference type="SUPFAM" id="SSF90229">
    <property type="entry name" value="CCCH zinc finger"/>
    <property type="match status" value="1"/>
</dbReference>
<evidence type="ECO:0000256" key="2">
    <source>
        <dbReference type="ARBA" id="ARBA00022771"/>
    </source>
</evidence>
<comment type="caution">
    <text evidence="7">The sequence shown here is derived from an EMBL/GenBank/DDBJ whole genome shotgun (WGS) entry which is preliminary data.</text>
</comment>
<keyword evidence="3 4" id="KW-0862">Zinc</keyword>
<evidence type="ECO:0000256" key="1">
    <source>
        <dbReference type="ARBA" id="ARBA00022723"/>
    </source>
</evidence>
<gene>
    <name evidence="7" type="ORF">H0E87_020490</name>
</gene>
<sequence length="574" mass="62979">MPPSAAATGDDDEDHALPPSNPSFAQISGSDMDIDNGDDEEEEDPEEEVGGGDDDDDEEIEEKEEVEEEEVDQRRNGIEVDVVLSKRNCLGQEANVVLDSKEELKPVDVKSEDSKEQTESRFSRLVASGTRARSLSPSTELRDGNKRAAVICDFFAKGWCIRGSSCRFLHTTNKADNTGQQLGVDEVATREDQFDEDKEATFSSHFSSERLPPLEHKENGRLHQLDDKHKLSLRQRVGIPLNAKQFSSSKDDPGFSSPFKDVGIENFRQHWPATDYGSYTSLINRGSSFSFSSSFDTSLLGPQKLLDSDRASRSSSLLQSASAFSGSEPESLSLASVPGDQLHHAEHKTKISSNDWEPSVPFRPSFFITPEMISSAGSKYDPLRDSFVLPNVGDKSFKFSFFSLGASISNTSQQPIYGDSLSDRNFCTEFNGDKSTISSHDKPHGSLSDKNCSTPGKDSLTTATVTGGAGTADGENGSALKEESASGIGYDKVNRVTNKIDRDARPQTDGSRHKKDLKADSVRQNNDMEVDQKIGGDTQKESKVLRHFRSALIDFVKDLLKPTWREGSSQQGCT</sequence>
<feature type="zinc finger region" description="C3H1-type" evidence="4">
    <location>
        <begin position="146"/>
        <end position="173"/>
    </location>
</feature>
<proteinExistence type="predicted"/>
<dbReference type="Gene3D" id="4.10.1000.10">
    <property type="entry name" value="Zinc finger, CCCH-type"/>
    <property type="match status" value="1"/>
</dbReference>
<reference evidence="7" key="1">
    <citation type="journal article" date="2021" name="J. Hered.">
        <title>Genome Assembly of Salicaceae Populus deltoides (Eastern Cottonwood) I-69 Based on Nanopore Sequencing and Hi-C Technologies.</title>
        <authorList>
            <person name="Bai S."/>
            <person name="Wu H."/>
            <person name="Zhang J."/>
            <person name="Pan Z."/>
            <person name="Zhao W."/>
            <person name="Li Z."/>
            <person name="Tong C."/>
        </authorList>
    </citation>
    <scope>NUCLEOTIDE SEQUENCE</scope>
    <source>
        <tissue evidence="7">Leaf</tissue>
    </source>
</reference>
<evidence type="ECO:0000259" key="6">
    <source>
        <dbReference type="PROSITE" id="PS50103"/>
    </source>
</evidence>
<dbReference type="PANTHER" id="PTHR36886">
    <property type="entry name" value="PROTEIN FRIGIDA-ESSENTIAL 1"/>
    <property type="match status" value="1"/>
</dbReference>
<feature type="compositionally biased region" description="Basic and acidic residues" evidence="5">
    <location>
        <begin position="492"/>
        <end position="506"/>
    </location>
</feature>
<dbReference type="SMART" id="SM00356">
    <property type="entry name" value="ZnF_C3H1"/>
    <property type="match status" value="1"/>
</dbReference>
<feature type="region of interest" description="Disordered" evidence="5">
    <location>
        <begin position="435"/>
        <end position="526"/>
    </location>
</feature>
<feature type="compositionally biased region" description="Polar residues" evidence="5">
    <location>
        <begin position="448"/>
        <end position="460"/>
    </location>
</feature>
<dbReference type="InterPro" id="IPR036855">
    <property type="entry name" value="Znf_CCCH_sf"/>
</dbReference>
<feature type="region of interest" description="Disordered" evidence="5">
    <location>
        <begin position="1"/>
        <end position="77"/>
    </location>
</feature>
<keyword evidence="8" id="KW-1185">Reference proteome</keyword>
<dbReference type="PANTHER" id="PTHR36886:SF3">
    <property type="entry name" value="PROTEIN FRIGIDA-ESSENTIAL 1"/>
    <property type="match status" value="1"/>
</dbReference>
<feature type="domain" description="C3H1-type" evidence="6">
    <location>
        <begin position="146"/>
        <end position="173"/>
    </location>
</feature>
<evidence type="ECO:0000313" key="7">
    <source>
        <dbReference type="EMBL" id="KAH8493753.1"/>
    </source>
</evidence>
<dbReference type="Pfam" id="PF00642">
    <property type="entry name" value="zf-CCCH"/>
    <property type="match status" value="1"/>
</dbReference>
<feature type="compositionally biased region" description="Acidic residues" evidence="5">
    <location>
        <begin position="32"/>
        <end position="71"/>
    </location>
</feature>
<name>A0A8T2XMY4_POPDE</name>
<dbReference type="PROSITE" id="PS50103">
    <property type="entry name" value="ZF_C3H1"/>
    <property type="match status" value="1"/>
</dbReference>
<keyword evidence="2 4" id="KW-0863">Zinc-finger</keyword>
<evidence type="ECO:0000313" key="8">
    <source>
        <dbReference type="Proteomes" id="UP000807159"/>
    </source>
</evidence>
<organism evidence="7 8">
    <name type="scientific">Populus deltoides</name>
    <name type="common">Eastern poplar</name>
    <name type="synonym">Eastern cottonwood</name>
    <dbReference type="NCBI Taxonomy" id="3696"/>
    <lineage>
        <taxon>Eukaryota</taxon>
        <taxon>Viridiplantae</taxon>
        <taxon>Streptophyta</taxon>
        <taxon>Embryophyta</taxon>
        <taxon>Tracheophyta</taxon>
        <taxon>Spermatophyta</taxon>
        <taxon>Magnoliopsida</taxon>
        <taxon>eudicotyledons</taxon>
        <taxon>Gunneridae</taxon>
        <taxon>Pentapetalae</taxon>
        <taxon>rosids</taxon>
        <taxon>fabids</taxon>
        <taxon>Malpighiales</taxon>
        <taxon>Salicaceae</taxon>
        <taxon>Saliceae</taxon>
        <taxon>Populus</taxon>
    </lineage>
</organism>
<dbReference type="Proteomes" id="UP000807159">
    <property type="component" value="Chromosome 11"/>
</dbReference>
<dbReference type="InterPro" id="IPR052650">
    <property type="entry name" value="Zinc_finger_CCCH"/>
</dbReference>